<dbReference type="RefSeq" id="WP_089545334.1">
    <property type="nucleotide sequence ID" value="NZ_NMPZ01000041.1"/>
</dbReference>
<sequence length="350" mass="39102">MRKYVIALAAALLPTMGMFAQTFSEPCIPGKVYTKSIDASVTVGTTGVGVDVAVPLNDVFQVRTGFSFTPRVHATMNFAVQVGDEKESEQVQAEKFNRLADMLEEYTGTRVGNSIDMVGTPTMNNFKLLVDVHPFRNKNWHFTTGFYWGPSQVAKAENAVYDGTSLVAVSMYNNLYERVKNSYENFVPYISVGDQPLVADKELYDKFMSYGRMGVTLGERKDGTPFRLEPDANNNVSATIKVNNFKPYLGFGYGGKLFKNSDDYYVSFDAGVLFWGGTPKIMTNDIQKVTFTANEDYTEAVKHVTTEPGVDLAKDVKNVPGKVGDYVKLLKSFKVYPVVELRLTRRIWVK</sequence>
<proteinExistence type="predicted"/>
<reference evidence="2 3" key="1">
    <citation type="submission" date="2017-07" db="EMBL/GenBank/DDBJ databases">
        <title>Draft genome sequence of Prevotella copri isolated from the gut of healthy adult Indian.</title>
        <authorList>
            <person name="Das B."/>
            <person name="Bag S."/>
            <person name="Ghosh T.S."/>
        </authorList>
    </citation>
    <scope>NUCLEOTIDE SEQUENCE [LARGE SCALE GENOMIC DNA]</scope>
    <source>
        <strain evidence="2 3">Indica</strain>
    </source>
</reference>
<organism evidence="2 3">
    <name type="scientific">Segatella copri</name>
    <dbReference type="NCBI Taxonomy" id="165179"/>
    <lineage>
        <taxon>Bacteria</taxon>
        <taxon>Pseudomonadati</taxon>
        <taxon>Bacteroidota</taxon>
        <taxon>Bacteroidia</taxon>
        <taxon>Bacteroidales</taxon>
        <taxon>Prevotellaceae</taxon>
        <taxon>Segatella</taxon>
    </lineage>
</organism>
<evidence type="ECO:0000313" key="2">
    <source>
        <dbReference type="EMBL" id="OXL42574.1"/>
    </source>
</evidence>
<keyword evidence="1" id="KW-0732">Signal</keyword>
<evidence type="ECO:0000256" key="1">
    <source>
        <dbReference type="SAM" id="SignalP"/>
    </source>
</evidence>
<dbReference type="Gene3D" id="2.40.160.170">
    <property type="match status" value="2"/>
</dbReference>
<dbReference type="Proteomes" id="UP000215155">
    <property type="component" value="Unassembled WGS sequence"/>
</dbReference>
<feature type="chain" id="PRO_5041692142" evidence="1">
    <location>
        <begin position="21"/>
        <end position="350"/>
    </location>
</feature>
<feature type="signal peptide" evidence="1">
    <location>
        <begin position="1"/>
        <end position="20"/>
    </location>
</feature>
<protein>
    <submittedName>
        <fullName evidence="2">Uncharacterized protein</fullName>
    </submittedName>
</protein>
<accession>A0AA91TGY6</accession>
<evidence type="ECO:0000313" key="3">
    <source>
        <dbReference type="Proteomes" id="UP000215155"/>
    </source>
</evidence>
<dbReference type="AlphaFoldDB" id="A0AA91TGY6"/>
<name>A0AA91TGY6_9BACT</name>
<dbReference type="EMBL" id="NMPZ01000041">
    <property type="protein sequence ID" value="OXL42574.1"/>
    <property type="molecule type" value="Genomic_DNA"/>
</dbReference>
<gene>
    <name evidence="2" type="ORF">CFT61_15705</name>
</gene>
<comment type="caution">
    <text evidence="2">The sequence shown here is derived from an EMBL/GenBank/DDBJ whole genome shotgun (WGS) entry which is preliminary data.</text>
</comment>